<dbReference type="Proteomes" id="UP001516464">
    <property type="component" value="Unassembled WGS sequence"/>
</dbReference>
<name>A0ABQ7HZ95_9MICR</name>
<evidence type="ECO:0000256" key="4">
    <source>
        <dbReference type="ARBA" id="ARBA00022741"/>
    </source>
</evidence>
<dbReference type="SUPFAM" id="SSF53623">
    <property type="entry name" value="MurD-like peptide ligases, catalytic domain"/>
    <property type="match status" value="1"/>
</dbReference>
<accession>A0ABQ7HZ95</accession>
<gene>
    <name evidence="7" type="primary">fol3</name>
    <name evidence="7" type="ORF">TCON_1303</name>
</gene>
<evidence type="ECO:0000313" key="8">
    <source>
        <dbReference type="Proteomes" id="UP001516464"/>
    </source>
</evidence>
<evidence type="ECO:0000313" key="7">
    <source>
        <dbReference type="EMBL" id="KAF7683488.1"/>
    </source>
</evidence>
<keyword evidence="2" id="KW-0436">Ligase</keyword>
<dbReference type="Gene3D" id="3.40.1190.10">
    <property type="entry name" value="Mur-like, catalytic domain"/>
    <property type="match status" value="1"/>
</dbReference>
<evidence type="ECO:0000256" key="2">
    <source>
        <dbReference type="ARBA" id="ARBA00022598"/>
    </source>
</evidence>
<organism evidence="7 8">
    <name type="scientific">Astathelohania contejeani</name>
    <dbReference type="NCBI Taxonomy" id="164912"/>
    <lineage>
        <taxon>Eukaryota</taxon>
        <taxon>Fungi</taxon>
        <taxon>Fungi incertae sedis</taxon>
        <taxon>Microsporidia</taxon>
        <taxon>Astathelohaniidae</taxon>
        <taxon>Astathelohania</taxon>
    </lineage>
</organism>
<comment type="similarity">
    <text evidence="1">Belongs to the folylpolyglutamate synthase family.</text>
</comment>
<dbReference type="InterPro" id="IPR036565">
    <property type="entry name" value="Mur-like_cat_sf"/>
</dbReference>
<keyword evidence="6" id="KW-0460">Magnesium</keyword>
<dbReference type="SUPFAM" id="SSF53244">
    <property type="entry name" value="MurD-like peptide ligases, peptide-binding domain"/>
    <property type="match status" value="1"/>
</dbReference>
<dbReference type="EMBL" id="SBIQ01000082">
    <property type="protein sequence ID" value="KAF7683488.1"/>
    <property type="molecule type" value="Genomic_DNA"/>
</dbReference>
<evidence type="ECO:0000256" key="6">
    <source>
        <dbReference type="ARBA" id="ARBA00022842"/>
    </source>
</evidence>
<evidence type="ECO:0000256" key="5">
    <source>
        <dbReference type="ARBA" id="ARBA00022840"/>
    </source>
</evidence>
<keyword evidence="3" id="KW-0479">Metal-binding</keyword>
<evidence type="ECO:0000256" key="1">
    <source>
        <dbReference type="ARBA" id="ARBA00008276"/>
    </source>
</evidence>
<dbReference type="Gene3D" id="3.90.190.20">
    <property type="entry name" value="Mur ligase, C-terminal domain"/>
    <property type="match status" value="1"/>
</dbReference>
<comment type="caution">
    <text evidence="7">The sequence shown here is derived from an EMBL/GenBank/DDBJ whole genome shotgun (WGS) entry which is preliminary data.</text>
</comment>
<keyword evidence="8" id="KW-1185">Reference proteome</keyword>
<dbReference type="PANTHER" id="PTHR11136">
    <property type="entry name" value="FOLYLPOLYGLUTAMATE SYNTHASE-RELATED"/>
    <property type="match status" value="1"/>
</dbReference>
<keyword evidence="5" id="KW-0067">ATP-binding</keyword>
<protein>
    <submittedName>
        <fullName evidence="7">Dihydrofolate synthetase</fullName>
    </submittedName>
</protein>
<proteinExistence type="inferred from homology"/>
<keyword evidence="4" id="KW-0547">Nucleotide-binding</keyword>
<dbReference type="PANTHER" id="PTHR11136:SF0">
    <property type="entry name" value="DIHYDROFOLATE SYNTHETASE-RELATED"/>
    <property type="match status" value="1"/>
</dbReference>
<sequence>MGGLEDATNIFDSILMLLITSISFDHVEYLGPSLENIIKNKLSLHKPDSPALMIEQENVYNGKTIISGSHIEKIAKELIPSVNIVNKSKYSEGLCLFKYENEILQYKLLLEGEFQAYNSALSLHAYFTLKKLGNVIAQSISDEDAIKACMNTKFLGRLTWINNYILIDGSHNLAGIIHLKKYIKMKLKSFTGKIIWIMAISEKKDYKSMISTLLENEIKNDQSVLLTEFTTPENMPWVKCISPEILAVCLKEKNVKYQISNLDEILSNLKEDKTMYIICGSLYLVRDTLKYYSDKIQNYKNCESKLKIY</sequence>
<dbReference type="InterPro" id="IPR001645">
    <property type="entry name" value="Folylpolyglutamate_synth"/>
</dbReference>
<dbReference type="InterPro" id="IPR036615">
    <property type="entry name" value="Mur_ligase_C_dom_sf"/>
</dbReference>
<reference evidence="7 8" key="1">
    <citation type="submission" date="2019-01" db="EMBL/GenBank/DDBJ databases">
        <title>Genomes sequencing and comparative genomics of infectious freshwater microsporidia, Cucumispora dikerogammari and Thelohania contejeani.</title>
        <authorList>
            <person name="Cormier A."/>
            <person name="Giraud I."/>
            <person name="Wattier R."/>
            <person name="Teixeira M."/>
            <person name="Grandjean F."/>
            <person name="Rigaud T."/>
            <person name="Cordaux R."/>
        </authorList>
    </citation>
    <scope>NUCLEOTIDE SEQUENCE [LARGE SCALE GENOMIC DNA]</scope>
    <source>
        <strain evidence="7">T1</strain>
        <tissue evidence="7">Spores</tissue>
    </source>
</reference>
<evidence type="ECO:0000256" key="3">
    <source>
        <dbReference type="ARBA" id="ARBA00022723"/>
    </source>
</evidence>